<proteinExistence type="predicted"/>
<feature type="non-terminal residue" evidence="1">
    <location>
        <position position="83"/>
    </location>
</feature>
<protein>
    <submittedName>
        <fullName evidence="1">Uncharacterized protein</fullName>
    </submittedName>
</protein>
<accession>A0A4Y2X940</accession>
<dbReference type="AlphaFoldDB" id="A0A4Y2X940"/>
<evidence type="ECO:0000313" key="1">
    <source>
        <dbReference type="EMBL" id="GBO45716.1"/>
    </source>
</evidence>
<name>A0A4Y2X940_ARAVE</name>
<reference evidence="1 2" key="1">
    <citation type="journal article" date="2019" name="Sci. Rep.">
        <title>Orb-weaving spider Araneus ventricosus genome elucidates the spidroin gene catalogue.</title>
        <authorList>
            <person name="Kono N."/>
            <person name="Nakamura H."/>
            <person name="Ohtoshi R."/>
            <person name="Moran D.A.P."/>
            <person name="Shinohara A."/>
            <person name="Yoshida Y."/>
            <person name="Fujiwara M."/>
            <person name="Mori M."/>
            <person name="Tomita M."/>
            <person name="Arakawa K."/>
        </authorList>
    </citation>
    <scope>NUCLEOTIDE SEQUENCE [LARGE SCALE GENOMIC DNA]</scope>
</reference>
<gene>
    <name evidence="1" type="ORF">AVEN_157050_1</name>
</gene>
<dbReference type="Proteomes" id="UP000499080">
    <property type="component" value="Unassembled WGS sequence"/>
</dbReference>
<comment type="caution">
    <text evidence="1">The sequence shown here is derived from an EMBL/GenBank/DDBJ whole genome shotgun (WGS) entry which is preliminary data.</text>
</comment>
<evidence type="ECO:0000313" key="2">
    <source>
        <dbReference type="Proteomes" id="UP000499080"/>
    </source>
</evidence>
<dbReference type="EMBL" id="BGPR01072962">
    <property type="protein sequence ID" value="GBO45716.1"/>
    <property type="molecule type" value="Genomic_DNA"/>
</dbReference>
<keyword evidence="2" id="KW-1185">Reference proteome</keyword>
<sequence>MHCTHGVQSVSNVLSKFFVREESHMGRDHGTELIVEIPECDVLTSNLTPGARYETDRDGALTTWPCLPWEISNACNNELRTCA</sequence>
<organism evidence="1 2">
    <name type="scientific">Araneus ventricosus</name>
    <name type="common">Orbweaver spider</name>
    <name type="synonym">Epeira ventricosa</name>
    <dbReference type="NCBI Taxonomy" id="182803"/>
    <lineage>
        <taxon>Eukaryota</taxon>
        <taxon>Metazoa</taxon>
        <taxon>Ecdysozoa</taxon>
        <taxon>Arthropoda</taxon>
        <taxon>Chelicerata</taxon>
        <taxon>Arachnida</taxon>
        <taxon>Araneae</taxon>
        <taxon>Araneomorphae</taxon>
        <taxon>Entelegynae</taxon>
        <taxon>Araneoidea</taxon>
        <taxon>Araneidae</taxon>
        <taxon>Araneus</taxon>
    </lineage>
</organism>